<comment type="similarity">
    <text evidence="1 2">Belongs to the outer membrane factor (OMF) (TC 1.B.17) family.</text>
</comment>
<evidence type="ECO:0000313" key="3">
    <source>
        <dbReference type="EMBL" id="SME94731.1"/>
    </source>
</evidence>
<dbReference type="AlphaFoldDB" id="A0A1Y6BD85"/>
<dbReference type="InterPro" id="IPR010131">
    <property type="entry name" value="MdtP/NodT-like"/>
</dbReference>
<dbReference type="EMBL" id="FXAG01000001">
    <property type="protein sequence ID" value="SME94731.1"/>
    <property type="molecule type" value="Genomic_DNA"/>
</dbReference>
<dbReference type="PANTHER" id="PTHR30203:SF33">
    <property type="entry name" value="BLR4455 PROTEIN"/>
    <property type="match status" value="1"/>
</dbReference>
<evidence type="ECO:0000313" key="4">
    <source>
        <dbReference type="Proteomes" id="UP000192920"/>
    </source>
</evidence>
<accession>A0A1Y6BD85</accession>
<keyword evidence="2" id="KW-0472">Membrane</keyword>
<dbReference type="Pfam" id="PF02321">
    <property type="entry name" value="OEP"/>
    <property type="match status" value="2"/>
</dbReference>
<evidence type="ECO:0000256" key="2">
    <source>
        <dbReference type="RuleBase" id="RU362097"/>
    </source>
</evidence>
<name>A0A1Y6BD85_9NEIS</name>
<evidence type="ECO:0000256" key="1">
    <source>
        <dbReference type="ARBA" id="ARBA00007613"/>
    </source>
</evidence>
<gene>
    <name evidence="3" type="ORF">SAMN02745746_00284</name>
</gene>
<dbReference type="InterPro" id="IPR003423">
    <property type="entry name" value="OMP_efflux"/>
</dbReference>
<proteinExistence type="inferred from homology"/>
<keyword evidence="2" id="KW-0732">Signal</keyword>
<dbReference type="NCBIfam" id="TIGR01845">
    <property type="entry name" value="outer_NodT"/>
    <property type="match status" value="1"/>
</dbReference>
<dbReference type="GO" id="GO:0005886">
    <property type="term" value="C:plasma membrane"/>
    <property type="evidence" value="ECO:0007669"/>
    <property type="project" value="UniProtKB-SubCell"/>
</dbReference>
<dbReference type="GO" id="GO:0015562">
    <property type="term" value="F:efflux transmembrane transporter activity"/>
    <property type="evidence" value="ECO:0007669"/>
    <property type="project" value="InterPro"/>
</dbReference>
<feature type="signal peptide" evidence="2">
    <location>
        <begin position="1"/>
        <end position="23"/>
    </location>
</feature>
<keyword evidence="4" id="KW-1185">Reference proteome</keyword>
<organism evidence="3 4">
    <name type="scientific">Pseudogulbenkiania subflava DSM 22618</name>
    <dbReference type="NCBI Taxonomy" id="1123014"/>
    <lineage>
        <taxon>Bacteria</taxon>
        <taxon>Pseudomonadati</taxon>
        <taxon>Pseudomonadota</taxon>
        <taxon>Betaproteobacteria</taxon>
        <taxon>Neisseriales</taxon>
        <taxon>Chromobacteriaceae</taxon>
        <taxon>Pseudogulbenkiania</taxon>
    </lineage>
</organism>
<keyword evidence="2" id="KW-1134">Transmembrane beta strand</keyword>
<dbReference type="Gene3D" id="2.20.200.10">
    <property type="entry name" value="Outer membrane efflux proteins (OEP)"/>
    <property type="match status" value="1"/>
</dbReference>
<keyword evidence="2" id="KW-0812">Transmembrane</keyword>
<dbReference type="PANTHER" id="PTHR30203">
    <property type="entry name" value="OUTER MEMBRANE CATION EFFLUX PROTEIN"/>
    <property type="match status" value="1"/>
</dbReference>
<reference evidence="4" key="1">
    <citation type="submission" date="2017-04" db="EMBL/GenBank/DDBJ databases">
        <authorList>
            <person name="Varghese N."/>
            <person name="Submissions S."/>
        </authorList>
    </citation>
    <scope>NUCLEOTIDE SEQUENCE [LARGE SCALE GENOMIC DNA]</scope>
    <source>
        <strain evidence="4">DSM 22618</strain>
    </source>
</reference>
<dbReference type="PROSITE" id="PS51257">
    <property type="entry name" value="PROKAR_LIPOPROTEIN"/>
    <property type="match status" value="1"/>
</dbReference>
<dbReference type="Gene3D" id="1.20.1600.10">
    <property type="entry name" value="Outer membrane efflux proteins (OEP)"/>
    <property type="match status" value="1"/>
</dbReference>
<comment type="subcellular location">
    <subcellularLocation>
        <location evidence="2">Cell membrane</location>
        <topology evidence="2">Lipid-anchor</topology>
    </subcellularLocation>
</comment>
<protein>
    <submittedName>
        <fullName evidence="3">Efflux transporter, outer membrane factor (OMF) lipoprotein, NodT family</fullName>
    </submittedName>
</protein>
<sequence>MKTSKRHALWPLAALLLGGCAVGPDYQRPAVTVPAAYKEAGDWKPATPADHLPRAAWWQAFADPQLDGLQQQLQKHNQTLRAAEASFRQALALLQQAEAGYSPTVTAGASASRGRASGDSAVATSYRAELSAAWELDLWGRVRRSVESGRASAEASAADLESTRLSAQAQLASAYFQLYVADRTLRLLDEQVAAYRQQLQITRNRYRQGVVSRADVVQAETQLKSTEVSLLAKRVTRRQLEHAIAVLLGRPPAGFTLAEQQQPPALPLLPAGLPSQLLERRPDIAAAERRVAAANAAIGVAKAGYFPSLTLAASGGYAASRLADWFSLPARFWSLGPELAVTLFNGGLTRAKTAEAIAAYDGSVANYRQTVLQGFQEVEDALTAIRLLDQQAALQVEALAAAREAETIARNQYQAGLVSYLDVVTVQSTRLSAEQEGLAILGSQLAARVALIKALGGGWQASPPAAG</sequence>
<dbReference type="STRING" id="1123014.SAMN02745746_00284"/>
<dbReference type="RefSeq" id="WP_085274664.1">
    <property type="nucleotide sequence ID" value="NZ_FXAG01000001.1"/>
</dbReference>
<feature type="chain" id="PRO_5011827086" evidence="2">
    <location>
        <begin position="24"/>
        <end position="467"/>
    </location>
</feature>
<keyword evidence="2" id="KW-0564">Palmitate</keyword>
<keyword evidence="2 3" id="KW-0449">Lipoprotein</keyword>
<dbReference type="SUPFAM" id="SSF56954">
    <property type="entry name" value="Outer membrane efflux proteins (OEP)"/>
    <property type="match status" value="1"/>
</dbReference>
<dbReference type="Proteomes" id="UP000192920">
    <property type="component" value="Unassembled WGS sequence"/>
</dbReference>